<keyword evidence="3" id="KW-1185">Reference proteome</keyword>
<dbReference type="CDD" id="cd04301">
    <property type="entry name" value="NAT_SF"/>
    <property type="match status" value="1"/>
</dbReference>
<accession>A0ABS1SGR0</accession>
<sequence length="151" mass="16696">MLALRRLQREDWGWVQDWFTDERLNAELGPLDAEWLEYVLADRGGVELVASDPAAPELPLALVGVVWATAEHPHTISDLAVSPALRGRGIGRRAVTAVLAWEGHPPGDDWVAYVASDNPAADAFFRALGWVPGAFEEDMRAWSTTRARHTE</sequence>
<dbReference type="InterPro" id="IPR000182">
    <property type="entry name" value="GNAT_dom"/>
</dbReference>
<dbReference type="Gene3D" id="3.40.630.30">
    <property type="match status" value="1"/>
</dbReference>
<protein>
    <submittedName>
        <fullName evidence="2">N-acetyltransferase</fullName>
    </submittedName>
</protein>
<dbReference type="InterPro" id="IPR016181">
    <property type="entry name" value="Acyl_CoA_acyltransferase"/>
</dbReference>
<proteinExistence type="predicted"/>
<organism evidence="2 3">
    <name type="scientific">Leucobacter chromiireducens subsp. solipictus</name>
    <dbReference type="NCBI Taxonomy" id="398235"/>
    <lineage>
        <taxon>Bacteria</taxon>
        <taxon>Bacillati</taxon>
        <taxon>Actinomycetota</taxon>
        <taxon>Actinomycetes</taxon>
        <taxon>Micrococcales</taxon>
        <taxon>Microbacteriaceae</taxon>
        <taxon>Leucobacter</taxon>
    </lineage>
</organism>
<dbReference type="RefSeq" id="WP_202344467.1">
    <property type="nucleotide sequence ID" value="NZ_BAAAPI010000013.1"/>
</dbReference>
<name>A0ABS1SGR0_9MICO</name>
<dbReference type="Proteomes" id="UP001645859">
    <property type="component" value="Unassembled WGS sequence"/>
</dbReference>
<reference evidence="2 3" key="1">
    <citation type="submission" date="2018-09" db="EMBL/GenBank/DDBJ databases">
        <title>Comparative genomics of Leucobacter spp.</title>
        <authorList>
            <person name="Reis A.C."/>
            <person name="Kolvenbach B.A."/>
            <person name="Corvini P.F.X."/>
            <person name="Nunes O.C."/>
        </authorList>
    </citation>
    <scope>NUCLEOTIDE SEQUENCE [LARGE SCALE GENOMIC DNA]</scope>
    <source>
        <strain evidence="2 3">TAN 31504</strain>
    </source>
</reference>
<dbReference type="EMBL" id="QYAC01000003">
    <property type="protein sequence ID" value="MBL3679217.1"/>
    <property type="molecule type" value="Genomic_DNA"/>
</dbReference>
<dbReference type="Pfam" id="PF00583">
    <property type="entry name" value="Acetyltransf_1"/>
    <property type="match status" value="1"/>
</dbReference>
<evidence type="ECO:0000313" key="2">
    <source>
        <dbReference type="EMBL" id="MBL3679217.1"/>
    </source>
</evidence>
<gene>
    <name evidence="2" type="ORF">D3230_07880</name>
</gene>
<dbReference type="SUPFAM" id="SSF55729">
    <property type="entry name" value="Acyl-CoA N-acyltransferases (Nat)"/>
    <property type="match status" value="1"/>
</dbReference>
<feature type="domain" description="N-acetyltransferase" evidence="1">
    <location>
        <begin position="2"/>
        <end position="151"/>
    </location>
</feature>
<evidence type="ECO:0000259" key="1">
    <source>
        <dbReference type="PROSITE" id="PS51186"/>
    </source>
</evidence>
<comment type="caution">
    <text evidence="2">The sequence shown here is derived from an EMBL/GenBank/DDBJ whole genome shotgun (WGS) entry which is preliminary data.</text>
</comment>
<dbReference type="PROSITE" id="PS51186">
    <property type="entry name" value="GNAT"/>
    <property type="match status" value="1"/>
</dbReference>
<evidence type="ECO:0000313" key="3">
    <source>
        <dbReference type="Proteomes" id="UP001645859"/>
    </source>
</evidence>